<evidence type="ECO:0000313" key="3">
    <source>
        <dbReference type="Proteomes" id="UP000019276"/>
    </source>
</evidence>
<dbReference type="eggNOG" id="COG1670">
    <property type="taxonomic scope" value="Bacteria"/>
</dbReference>
<dbReference type="GO" id="GO:0016747">
    <property type="term" value="F:acyltransferase activity, transferring groups other than amino-acyl groups"/>
    <property type="evidence" value="ECO:0007669"/>
    <property type="project" value="InterPro"/>
</dbReference>
<dbReference type="PANTHER" id="PTHR43415">
    <property type="entry name" value="SPERMIDINE N(1)-ACETYLTRANSFERASE"/>
    <property type="match status" value="1"/>
</dbReference>
<keyword evidence="2" id="KW-0969">Cilium</keyword>
<evidence type="ECO:0000259" key="1">
    <source>
        <dbReference type="PROSITE" id="PS51186"/>
    </source>
</evidence>
<dbReference type="InterPro" id="IPR016181">
    <property type="entry name" value="Acyl_CoA_acyltransferase"/>
</dbReference>
<keyword evidence="2" id="KW-0966">Cell projection</keyword>
<dbReference type="SUPFAM" id="SSF55729">
    <property type="entry name" value="Acyl-CoA N-acyltransferases (Nat)"/>
    <property type="match status" value="1"/>
</dbReference>
<dbReference type="InterPro" id="IPR000182">
    <property type="entry name" value="GNAT_dom"/>
</dbReference>
<dbReference type="RefSeq" id="WP_051479841.1">
    <property type="nucleotide sequence ID" value="NZ_ARZY01000023.1"/>
</dbReference>
<keyword evidence="3" id="KW-1185">Reference proteome</keyword>
<proteinExistence type="predicted"/>
<evidence type="ECO:0000313" key="2">
    <source>
        <dbReference type="EMBL" id="EWH09474.1"/>
    </source>
</evidence>
<dbReference type="Pfam" id="PF13302">
    <property type="entry name" value="Acetyltransf_3"/>
    <property type="match status" value="1"/>
</dbReference>
<name>W7Q9H0_9ALTE</name>
<dbReference type="STRING" id="1328313.DS2_12358"/>
<organism evidence="2 3">
    <name type="scientific">Catenovulum agarivorans DS-2</name>
    <dbReference type="NCBI Taxonomy" id="1328313"/>
    <lineage>
        <taxon>Bacteria</taxon>
        <taxon>Pseudomonadati</taxon>
        <taxon>Pseudomonadota</taxon>
        <taxon>Gammaproteobacteria</taxon>
        <taxon>Alteromonadales</taxon>
        <taxon>Alteromonadaceae</taxon>
        <taxon>Catenovulum</taxon>
    </lineage>
</organism>
<reference evidence="2 3" key="1">
    <citation type="journal article" date="2014" name="Genome Announc.">
        <title>Draft Genome Sequence of the Agar-Degrading Bacterium Catenovulum sp. Strain DS-2, Isolated from Intestines of Haliotis diversicolor.</title>
        <authorList>
            <person name="Shan D."/>
            <person name="Li X."/>
            <person name="Gu Z."/>
            <person name="Wei G."/>
            <person name="Gao Z."/>
            <person name="Shao Z."/>
        </authorList>
    </citation>
    <scope>NUCLEOTIDE SEQUENCE [LARGE SCALE GENOMIC DNA]</scope>
    <source>
        <strain evidence="2 3">DS-2</strain>
    </source>
</reference>
<gene>
    <name evidence="2" type="ORF">DS2_12358</name>
</gene>
<dbReference type="PROSITE" id="PS51186">
    <property type="entry name" value="GNAT"/>
    <property type="match status" value="1"/>
</dbReference>
<sequence>MRKVLTGYAIELIPVTRENFQLLREWRNQDDIRAQMGDTALISAEQHQAWFDKIEHSQQQLHYIIQYKQQLIGSINVRSSDGLNLTECKLAEVGLYIATPEYRNNMLAFAPSLLLNDYLFEQLQIIELKSKVRSSNSAALKYNQALGYQLTPIADDNEFIEISLTADNYKKATQMVKRLLSRNRSN</sequence>
<keyword evidence="2" id="KW-0282">Flagellum</keyword>
<dbReference type="Gene3D" id="3.40.630.30">
    <property type="match status" value="1"/>
</dbReference>
<dbReference type="OrthoDB" id="5358891at2"/>
<dbReference type="EMBL" id="ARZY01000023">
    <property type="protein sequence ID" value="EWH09474.1"/>
    <property type="molecule type" value="Genomic_DNA"/>
</dbReference>
<dbReference type="PANTHER" id="PTHR43415:SF3">
    <property type="entry name" value="GNAT-FAMILY ACETYLTRANSFERASE"/>
    <property type="match status" value="1"/>
</dbReference>
<dbReference type="AlphaFoldDB" id="W7Q9H0"/>
<comment type="caution">
    <text evidence="2">The sequence shown here is derived from an EMBL/GenBank/DDBJ whole genome shotgun (WGS) entry which is preliminary data.</text>
</comment>
<dbReference type="Proteomes" id="UP000019276">
    <property type="component" value="Unassembled WGS sequence"/>
</dbReference>
<protein>
    <submittedName>
        <fullName evidence="2">Flagellar modification protein</fullName>
    </submittedName>
</protein>
<feature type="domain" description="N-acetyltransferase" evidence="1">
    <location>
        <begin position="10"/>
        <end position="167"/>
    </location>
</feature>
<accession>W7Q9H0</accession>